<dbReference type="InterPro" id="IPR050571">
    <property type="entry name" value="Class-IV_PLP-Dep_Aminotrnsfr"/>
</dbReference>
<evidence type="ECO:0000256" key="4">
    <source>
        <dbReference type="ARBA" id="ARBA00012874"/>
    </source>
</evidence>
<dbReference type="InterPro" id="IPR043131">
    <property type="entry name" value="BCAT-like_N"/>
</dbReference>
<evidence type="ECO:0000256" key="2">
    <source>
        <dbReference type="ARBA" id="ARBA00009320"/>
    </source>
</evidence>
<dbReference type="InterPro" id="IPR036038">
    <property type="entry name" value="Aminotransferase-like"/>
</dbReference>
<comment type="cofactor">
    <cofactor evidence="1 11">
        <name>pyridoxal 5'-phosphate</name>
        <dbReference type="ChEBI" id="CHEBI:597326"/>
    </cofactor>
</comment>
<accession>A0A7C3I1W0</accession>
<proteinExistence type="inferred from homology"/>
<dbReference type="Gene3D" id="3.30.470.10">
    <property type="match status" value="1"/>
</dbReference>
<dbReference type="GO" id="GO:0005829">
    <property type="term" value="C:cytosol"/>
    <property type="evidence" value="ECO:0007669"/>
    <property type="project" value="TreeGrafter"/>
</dbReference>
<evidence type="ECO:0000256" key="12">
    <source>
        <dbReference type="RuleBase" id="RU004520"/>
    </source>
</evidence>
<dbReference type="EMBL" id="DSVL01000290">
    <property type="protein sequence ID" value="HFH29740.1"/>
    <property type="molecule type" value="Genomic_DNA"/>
</dbReference>
<dbReference type="EC" id="2.6.1.21" evidence="4 12"/>
<keyword evidence="8 11" id="KW-0663">Pyridoxal phosphate</keyword>
<evidence type="ECO:0000313" key="13">
    <source>
        <dbReference type="EMBL" id="HFH29740.1"/>
    </source>
</evidence>
<dbReference type="NCBIfam" id="TIGR01121">
    <property type="entry name" value="D_amino_aminoT"/>
    <property type="match status" value="1"/>
</dbReference>
<evidence type="ECO:0000256" key="8">
    <source>
        <dbReference type="ARBA" id="ARBA00022898"/>
    </source>
</evidence>
<evidence type="ECO:0000256" key="10">
    <source>
        <dbReference type="RuleBase" id="RU004106"/>
    </source>
</evidence>
<keyword evidence="6 13" id="KW-0032">Aminotransferase</keyword>
<dbReference type="PANTHER" id="PTHR42743:SF10">
    <property type="entry name" value="D-ALANINE AMINOTRANSFERASE"/>
    <property type="match status" value="1"/>
</dbReference>
<protein>
    <recommendedName>
        <fullName evidence="5 12">D-alanine aminotransferase</fullName>
        <ecNumber evidence="4 12">2.6.1.21</ecNumber>
    </recommendedName>
</protein>
<comment type="function">
    <text evidence="12">Acts on the D-isomers of alanine, leucine, aspartate, glutamate, aminobutyrate, norvaline and asparagine. The enzyme transfers an amino group from a substrate D-amino acid to the pyridoxal phosphate cofactor to form pyridoxamine and an alpha-keto acid in the first half-reaction.</text>
</comment>
<evidence type="ECO:0000256" key="5">
    <source>
        <dbReference type="ARBA" id="ARBA00021779"/>
    </source>
</evidence>
<sequence length="299" mass="33486">MTAHWALYQDTLVPRQDAKTDIEDRGYQFGDGAYEVIRVYSGKLFLAEAHAKRMDRSLRELRIPFPDCVERVLKGAQLLVEAEGIVDGIVYLQISRGVAPRVHQFPSPEAIPVFSGTASPLPRPFNLIEQGIRTLLLPDIRWLRNDIKSLNLLGAVLTKQHAKERDCYEAILERDGIMTEGSSSNLFMVTKGELITHPANNLILHGITRQEILRLASETKLPCREKTYTVDELLGADEAFICGTTTEIMPITTIGFFDSQNKYVEQPIGSGLPGPVTRTLQNTFSRFVEDFIAGVRNKS</sequence>
<dbReference type="InterPro" id="IPR005784">
    <property type="entry name" value="D_amino_transT"/>
</dbReference>
<dbReference type="Pfam" id="PF01063">
    <property type="entry name" value="Aminotran_4"/>
    <property type="match status" value="1"/>
</dbReference>
<organism evidence="13">
    <name type="scientific">Gracilinema caldarium</name>
    <dbReference type="NCBI Taxonomy" id="215591"/>
    <lineage>
        <taxon>Bacteria</taxon>
        <taxon>Pseudomonadati</taxon>
        <taxon>Spirochaetota</taxon>
        <taxon>Spirochaetia</taxon>
        <taxon>Spirochaetales</taxon>
        <taxon>Breznakiellaceae</taxon>
        <taxon>Gracilinema</taxon>
    </lineage>
</organism>
<evidence type="ECO:0000256" key="3">
    <source>
        <dbReference type="ARBA" id="ARBA00011738"/>
    </source>
</evidence>
<dbReference type="GO" id="GO:0046416">
    <property type="term" value="P:D-amino acid metabolic process"/>
    <property type="evidence" value="ECO:0007669"/>
    <property type="project" value="InterPro"/>
</dbReference>
<evidence type="ECO:0000256" key="1">
    <source>
        <dbReference type="ARBA" id="ARBA00001933"/>
    </source>
</evidence>
<dbReference type="PANTHER" id="PTHR42743">
    <property type="entry name" value="AMINO-ACID AMINOTRANSFERASE"/>
    <property type="match status" value="1"/>
</dbReference>
<comment type="similarity">
    <text evidence="2 10">Belongs to the class-IV pyridoxal-phosphate-dependent aminotransferase family.</text>
</comment>
<dbReference type="GO" id="GO:0047810">
    <property type="term" value="F:D-alanine-2-oxoglutarate aminotransferase activity"/>
    <property type="evidence" value="ECO:0007669"/>
    <property type="project" value="UniProtKB-EC"/>
</dbReference>
<evidence type="ECO:0000256" key="6">
    <source>
        <dbReference type="ARBA" id="ARBA00022576"/>
    </source>
</evidence>
<dbReference type="SUPFAM" id="SSF56752">
    <property type="entry name" value="D-aminoacid aminotransferase-like PLP-dependent enzymes"/>
    <property type="match status" value="1"/>
</dbReference>
<evidence type="ECO:0000256" key="7">
    <source>
        <dbReference type="ARBA" id="ARBA00022679"/>
    </source>
</evidence>
<gene>
    <name evidence="13" type="primary">dat</name>
    <name evidence="13" type="ORF">ENS59_09570</name>
</gene>
<dbReference type="Gene3D" id="3.20.10.10">
    <property type="entry name" value="D-amino Acid Aminotransferase, subunit A, domain 2"/>
    <property type="match status" value="1"/>
</dbReference>
<dbReference type="GO" id="GO:0030170">
    <property type="term" value="F:pyridoxal phosphate binding"/>
    <property type="evidence" value="ECO:0007669"/>
    <property type="project" value="InterPro"/>
</dbReference>
<comment type="caution">
    <text evidence="13">The sequence shown here is derived from an EMBL/GenBank/DDBJ whole genome shotgun (WGS) entry which is preliminary data.</text>
</comment>
<dbReference type="GO" id="GO:0008652">
    <property type="term" value="P:amino acid biosynthetic process"/>
    <property type="evidence" value="ECO:0007669"/>
    <property type="project" value="UniProtKB-ARBA"/>
</dbReference>
<dbReference type="GO" id="GO:0046394">
    <property type="term" value="P:carboxylic acid biosynthetic process"/>
    <property type="evidence" value="ECO:0007669"/>
    <property type="project" value="UniProtKB-ARBA"/>
</dbReference>
<reference evidence="13" key="1">
    <citation type="journal article" date="2020" name="mSystems">
        <title>Genome- and Community-Level Interaction Insights into Carbon Utilization and Element Cycling Functions of Hydrothermarchaeota in Hydrothermal Sediment.</title>
        <authorList>
            <person name="Zhou Z."/>
            <person name="Liu Y."/>
            <person name="Xu W."/>
            <person name="Pan J."/>
            <person name="Luo Z.H."/>
            <person name="Li M."/>
        </authorList>
    </citation>
    <scope>NUCLEOTIDE SEQUENCE [LARGE SCALE GENOMIC DNA]</scope>
    <source>
        <strain evidence="13">SpSt-503</strain>
    </source>
</reference>
<comment type="catalytic activity">
    <reaction evidence="9 12">
        <text>D-alanine + 2-oxoglutarate = D-glutamate + pyruvate</text>
        <dbReference type="Rhea" id="RHEA:15869"/>
        <dbReference type="ChEBI" id="CHEBI:15361"/>
        <dbReference type="ChEBI" id="CHEBI:16810"/>
        <dbReference type="ChEBI" id="CHEBI:29986"/>
        <dbReference type="ChEBI" id="CHEBI:57416"/>
        <dbReference type="EC" id="2.6.1.21"/>
    </reaction>
</comment>
<dbReference type="InterPro" id="IPR018300">
    <property type="entry name" value="Aminotrans_IV_CS"/>
</dbReference>
<dbReference type="InterPro" id="IPR001544">
    <property type="entry name" value="Aminotrans_IV"/>
</dbReference>
<dbReference type="PROSITE" id="PS00770">
    <property type="entry name" value="AA_TRANSFER_CLASS_4"/>
    <property type="match status" value="1"/>
</dbReference>
<evidence type="ECO:0000256" key="11">
    <source>
        <dbReference type="RuleBase" id="RU004516"/>
    </source>
</evidence>
<dbReference type="FunFam" id="3.20.10.10:FF:000002">
    <property type="entry name" value="D-alanine aminotransferase"/>
    <property type="match status" value="1"/>
</dbReference>
<comment type="subunit">
    <text evidence="3">Homodimer.</text>
</comment>
<dbReference type="InterPro" id="IPR043132">
    <property type="entry name" value="BCAT-like_C"/>
</dbReference>
<name>A0A7C3I1W0_9SPIR</name>
<keyword evidence="7 13" id="KW-0808">Transferase</keyword>
<dbReference type="AlphaFoldDB" id="A0A7C3I1W0"/>
<evidence type="ECO:0000256" key="9">
    <source>
        <dbReference type="ARBA" id="ARBA00047911"/>
    </source>
</evidence>